<keyword evidence="5" id="KW-1185">Reference proteome</keyword>
<dbReference type="PROSITE" id="PS50853">
    <property type="entry name" value="FN3"/>
    <property type="match status" value="1"/>
</dbReference>
<feature type="domain" description="Fibronectin type-III" evidence="3">
    <location>
        <begin position="309"/>
        <end position="390"/>
    </location>
</feature>
<dbReference type="InterPro" id="IPR000668">
    <property type="entry name" value="Peptidase_C1A_C"/>
</dbReference>
<dbReference type="CDD" id="cd00063">
    <property type="entry name" value="FN3"/>
    <property type="match status" value="1"/>
</dbReference>
<feature type="signal peptide" evidence="2">
    <location>
        <begin position="1"/>
        <end position="23"/>
    </location>
</feature>
<dbReference type="InterPro" id="IPR003961">
    <property type="entry name" value="FN3_dom"/>
</dbReference>
<dbReference type="SUPFAM" id="SSF49265">
    <property type="entry name" value="Fibronectin type III"/>
    <property type="match status" value="1"/>
</dbReference>
<dbReference type="Gene3D" id="2.60.40.10">
    <property type="entry name" value="Immunoglobulins"/>
    <property type="match status" value="1"/>
</dbReference>
<dbReference type="Proteomes" id="UP001185012">
    <property type="component" value="Unassembled WGS sequence"/>
</dbReference>
<dbReference type="InterPro" id="IPR013783">
    <property type="entry name" value="Ig-like_fold"/>
</dbReference>
<keyword evidence="2" id="KW-0732">Signal</keyword>
<evidence type="ECO:0000313" key="4">
    <source>
        <dbReference type="EMBL" id="MDR6226773.1"/>
    </source>
</evidence>
<gene>
    <name evidence="4" type="ORF">JOE21_002783</name>
</gene>
<evidence type="ECO:0000259" key="3">
    <source>
        <dbReference type="PROSITE" id="PS50853"/>
    </source>
</evidence>
<dbReference type="InterPro" id="IPR036116">
    <property type="entry name" value="FN3_sf"/>
</dbReference>
<dbReference type="InterPro" id="IPR025660">
    <property type="entry name" value="Pept_his_AS"/>
</dbReference>
<feature type="chain" id="PRO_5045960315" evidence="2">
    <location>
        <begin position="24"/>
        <end position="400"/>
    </location>
</feature>
<dbReference type="InterPro" id="IPR013128">
    <property type="entry name" value="Peptidase_C1A"/>
</dbReference>
<dbReference type="InterPro" id="IPR038765">
    <property type="entry name" value="Papain-like_cys_pep_sf"/>
</dbReference>
<dbReference type="GO" id="GO:0006508">
    <property type="term" value="P:proteolysis"/>
    <property type="evidence" value="ECO:0007669"/>
    <property type="project" value="UniProtKB-KW"/>
</dbReference>
<evidence type="ECO:0000256" key="1">
    <source>
        <dbReference type="ARBA" id="ARBA00008455"/>
    </source>
</evidence>
<keyword evidence="4" id="KW-0378">Hydrolase</keyword>
<dbReference type="PANTHER" id="PTHR12411">
    <property type="entry name" value="CYSTEINE PROTEASE FAMILY C1-RELATED"/>
    <property type="match status" value="1"/>
</dbReference>
<dbReference type="CDD" id="cd02619">
    <property type="entry name" value="Peptidase_C1"/>
    <property type="match status" value="1"/>
</dbReference>
<evidence type="ECO:0000256" key="2">
    <source>
        <dbReference type="SAM" id="SignalP"/>
    </source>
</evidence>
<evidence type="ECO:0000313" key="5">
    <source>
        <dbReference type="Proteomes" id="UP001185012"/>
    </source>
</evidence>
<dbReference type="SMART" id="SM00645">
    <property type="entry name" value="Pept_C1"/>
    <property type="match status" value="1"/>
</dbReference>
<accession>A0ABU1IQS7</accession>
<dbReference type="SUPFAM" id="SSF54001">
    <property type="entry name" value="Cysteine proteinases"/>
    <property type="match status" value="1"/>
</dbReference>
<reference evidence="4 5" key="1">
    <citation type="submission" date="2023-07" db="EMBL/GenBank/DDBJ databases">
        <title>Genomic Encyclopedia of Type Strains, Phase IV (KMG-IV): sequencing the most valuable type-strain genomes for metagenomic binning, comparative biology and taxonomic classification.</title>
        <authorList>
            <person name="Goeker M."/>
        </authorList>
    </citation>
    <scope>NUCLEOTIDE SEQUENCE [LARGE SCALE GENOMIC DNA]</scope>
    <source>
        <strain evidence="4 5">DSM 45903</strain>
    </source>
</reference>
<comment type="similarity">
    <text evidence="1">Belongs to the peptidase C1 family.</text>
</comment>
<proteinExistence type="inferred from homology"/>
<name>A0ABU1IQS7_9BACL</name>
<keyword evidence="4" id="KW-0645">Protease</keyword>
<protein>
    <submittedName>
        <fullName evidence="4">C1A family cysteine protease</fullName>
    </submittedName>
</protein>
<dbReference type="EMBL" id="JAVDQG010000006">
    <property type="protein sequence ID" value="MDR6226773.1"/>
    <property type="molecule type" value="Genomic_DNA"/>
</dbReference>
<dbReference type="Pfam" id="PF00112">
    <property type="entry name" value="Peptidase_C1"/>
    <property type="match status" value="1"/>
</dbReference>
<sequence length="400" mass="45389">MKKWLLFLLSCLVVLTMSIPNGSATVDAKGEKPFDPDDFSTYGLGLNDGLTNKNVEEYKAPQRYLTEKEWKKSGAFDRKNRKLLPEQVDLRPYFPAVRSQGRFGTCVPFAAAGLREYYIGRDTRARGSEITYLSPLYIYHPRGPQDGMTLDAAFRVMERRGVTPETERPYDLNPENTQQFDEPLTTLQNKNAVPYKLRNYQVIWRSNMVEQIKQALANGDPVMVGIQVYPNFDATPPSGIVPPVKEKKSRGGHALVVVGYDEEKKWFIMRNSWGDRFGDHGYAYMHYDTLMEMSNGFGFVASPYSRQYPPQGVKVSVSSADSTHVHFQVSALDAQEYELYRDNQLVKTFTGSTVTDENLDPESDYTYYIVAKNQRGETRSQSVKITTKVGIKPVELQKAG</sequence>
<dbReference type="GO" id="GO:0008233">
    <property type="term" value="F:peptidase activity"/>
    <property type="evidence" value="ECO:0007669"/>
    <property type="project" value="UniProtKB-KW"/>
</dbReference>
<dbReference type="RefSeq" id="WP_309867130.1">
    <property type="nucleotide sequence ID" value="NZ_JAVDQG010000006.1"/>
</dbReference>
<organism evidence="4 5">
    <name type="scientific">Desmospora profundinema</name>
    <dbReference type="NCBI Taxonomy" id="1571184"/>
    <lineage>
        <taxon>Bacteria</taxon>
        <taxon>Bacillati</taxon>
        <taxon>Bacillota</taxon>
        <taxon>Bacilli</taxon>
        <taxon>Bacillales</taxon>
        <taxon>Thermoactinomycetaceae</taxon>
        <taxon>Desmospora</taxon>
    </lineage>
</organism>
<comment type="caution">
    <text evidence="4">The sequence shown here is derived from an EMBL/GenBank/DDBJ whole genome shotgun (WGS) entry which is preliminary data.</text>
</comment>
<dbReference type="PROSITE" id="PS00639">
    <property type="entry name" value="THIOL_PROTEASE_HIS"/>
    <property type="match status" value="1"/>
</dbReference>
<dbReference type="Gene3D" id="3.90.70.10">
    <property type="entry name" value="Cysteine proteinases"/>
    <property type="match status" value="1"/>
</dbReference>